<dbReference type="RefSeq" id="WP_012160757.1">
    <property type="nucleotide sequence ID" value="NC_009925.1"/>
</dbReference>
<dbReference type="eggNOG" id="COG2203">
    <property type="taxonomic scope" value="Bacteria"/>
</dbReference>
<accession>B0C524</accession>
<dbReference type="KEGG" id="amr:AM1_0048"/>
<proteinExistence type="predicted"/>
<evidence type="ECO:0000313" key="6">
    <source>
        <dbReference type="Proteomes" id="UP000000268"/>
    </source>
</evidence>
<feature type="domain" description="Phytochrome chromophore attachment site" evidence="4">
    <location>
        <begin position="207"/>
        <end position="343"/>
    </location>
</feature>
<protein>
    <submittedName>
        <fullName evidence="5">GAF domain protein</fullName>
    </submittedName>
</protein>
<feature type="coiled-coil region" evidence="1">
    <location>
        <begin position="740"/>
        <end position="767"/>
    </location>
</feature>
<dbReference type="InterPro" id="IPR029016">
    <property type="entry name" value="GAF-like_dom_sf"/>
</dbReference>
<feature type="transmembrane region" description="Helical" evidence="3">
    <location>
        <begin position="53"/>
        <end position="74"/>
    </location>
</feature>
<feature type="region of interest" description="Disordered" evidence="2">
    <location>
        <begin position="1"/>
        <end position="37"/>
    </location>
</feature>
<organism evidence="5 6">
    <name type="scientific">Acaryochloris marina (strain MBIC 11017)</name>
    <dbReference type="NCBI Taxonomy" id="329726"/>
    <lineage>
        <taxon>Bacteria</taxon>
        <taxon>Bacillati</taxon>
        <taxon>Cyanobacteriota</taxon>
        <taxon>Cyanophyceae</taxon>
        <taxon>Acaryochloridales</taxon>
        <taxon>Acaryochloridaceae</taxon>
        <taxon>Acaryochloris</taxon>
    </lineage>
</organism>
<evidence type="ECO:0000256" key="3">
    <source>
        <dbReference type="SAM" id="Phobius"/>
    </source>
</evidence>
<evidence type="ECO:0000313" key="5">
    <source>
        <dbReference type="EMBL" id="ABW25136.1"/>
    </source>
</evidence>
<keyword evidence="3" id="KW-0472">Membrane</keyword>
<keyword evidence="3" id="KW-1133">Transmembrane helix</keyword>
<keyword evidence="1" id="KW-0175">Coiled coil</keyword>
<dbReference type="HOGENOM" id="CLU_000445_50_2_3"/>
<dbReference type="Proteomes" id="UP000000268">
    <property type="component" value="Chromosome"/>
</dbReference>
<keyword evidence="6" id="KW-1185">Reference proteome</keyword>
<name>B0C524_ACAM1</name>
<dbReference type="STRING" id="329726.AM1_0048"/>
<dbReference type="InterPro" id="IPR003018">
    <property type="entry name" value="GAF"/>
</dbReference>
<dbReference type="Gene3D" id="3.30.450.40">
    <property type="match status" value="3"/>
</dbReference>
<feature type="compositionally biased region" description="Polar residues" evidence="2">
    <location>
        <begin position="21"/>
        <end position="30"/>
    </location>
</feature>
<evidence type="ECO:0000259" key="4">
    <source>
        <dbReference type="PROSITE" id="PS50046"/>
    </source>
</evidence>
<reference evidence="5 6" key="1">
    <citation type="journal article" date="2008" name="Proc. Natl. Acad. Sci. U.S.A.">
        <title>Niche adaptation and genome expansion in the chlorophyll d-producing cyanobacterium Acaryochloris marina.</title>
        <authorList>
            <person name="Swingley W.D."/>
            <person name="Chen M."/>
            <person name="Cheung P.C."/>
            <person name="Conrad A.L."/>
            <person name="Dejesa L.C."/>
            <person name="Hao J."/>
            <person name="Honchak B.M."/>
            <person name="Karbach L.E."/>
            <person name="Kurdoglu A."/>
            <person name="Lahiri S."/>
            <person name="Mastrian S.D."/>
            <person name="Miyashita H."/>
            <person name="Page L."/>
            <person name="Ramakrishna P."/>
            <person name="Satoh S."/>
            <person name="Sattley W.M."/>
            <person name="Shimada Y."/>
            <person name="Taylor H.L."/>
            <person name="Tomo T."/>
            <person name="Tsuchiya T."/>
            <person name="Wang Z.T."/>
            <person name="Raymond J."/>
            <person name="Mimuro M."/>
            <person name="Blankenship R.E."/>
            <person name="Touchman J.W."/>
        </authorList>
    </citation>
    <scope>NUCLEOTIDE SEQUENCE [LARGE SCALE GENOMIC DNA]</scope>
    <source>
        <strain evidence="6">MBIC 11017</strain>
    </source>
</reference>
<sequence>MTPSSLPPSKPEQSEPEQIEFSSLSPSEISIDQPKTKNTGANQEYLTSIKARLIAWGIALSTLPVLAVGTATYLTGETLNQQLSANPEITTSWDEAQSTLQNRIPPLLVGTGIVAILSGGLAVWLINRELRPLRQAGRHSNQLVNRLYRLETGPEIESEPKDELLALANNISLIDAQIPNLIHSQEHEAARAELLMQFIGELHVALSEEDLLKTTVAEVRQILQTDRVTIFALNNNGEGTFVAESVAPGYPKLQWSTLHDPCFNEGYQEQYRQGRVSAIDNIYNSGLNDCHIGLLERFAVKANIVAPILQNENLYGLLIAHQCARPREWNQSEIGLFKQLALQVGYALDRARVMSHLDSQVNQLQQLLHFTQLIRESLHTEEILTNAVQESRKVLRADRVIVYSFDENWQGTVAAEAVQPGISKMVWAEISDPCFANKYVEQYRRGRVQAINNVNDAGLTECHVQQLEKYGVQANLVVPILVGEYLFGLLIAHQCSGPRIWQSSEIDLFTQIGVQLGHALEQANVLTQTEQEWIANTSQIDIDNQQLTNLEQQLSDYLQANRPSIQFLVDGVHQHTETAQSAYSHLQAIMDFAQEVNTLTRQIQSQNHQIVTQVEIAQNHPPHLPPAAQSAITQLQELEKPLQQLSQIRILVNQLSSQMQLQVMNITAKAPQDSEAYPELSGSAQKISIVAQKIEDNLAQMKPILESLQRDLQQNTAILKPLAQQTSTVSTERFRSEQLSSNLNTELAQLNDQMKKLTQLVSSHLQTSSTASHQIFELNQFLQRLAPQAQSMQASIQKMETAVTPEQSPG</sequence>
<dbReference type="EMBL" id="CP000828">
    <property type="protein sequence ID" value="ABW25136.1"/>
    <property type="molecule type" value="Genomic_DNA"/>
</dbReference>
<dbReference type="SUPFAM" id="SSF55781">
    <property type="entry name" value="GAF domain-like"/>
    <property type="match status" value="2"/>
</dbReference>
<dbReference type="AlphaFoldDB" id="B0C524"/>
<keyword evidence="3" id="KW-0812">Transmembrane</keyword>
<dbReference type="Pfam" id="PF01590">
    <property type="entry name" value="GAF"/>
    <property type="match status" value="2"/>
</dbReference>
<feature type="domain" description="Phytochrome chromophore attachment site" evidence="4">
    <location>
        <begin position="379"/>
        <end position="515"/>
    </location>
</feature>
<gene>
    <name evidence="5" type="ordered locus">AM1_0048</name>
</gene>
<dbReference type="PROSITE" id="PS50046">
    <property type="entry name" value="PHYTOCHROME_2"/>
    <property type="match status" value="2"/>
</dbReference>
<dbReference type="OrthoDB" id="419276at2"/>
<feature type="compositionally biased region" description="Pro residues" evidence="2">
    <location>
        <begin position="1"/>
        <end position="10"/>
    </location>
</feature>
<dbReference type="SMART" id="SM00065">
    <property type="entry name" value="GAF"/>
    <property type="match status" value="2"/>
</dbReference>
<feature type="transmembrane region" description="Helical" evidence="3">
    <location>
        <begin position="107"/>
        <end position="126"/>
    </location>
</feature>
<evidence type="ECO:0000256" key="1">
    <source>
        <dbReference type="SAM" id="Coils"/>
    </source>
</evidence>
<evidence type="ECO:0000256" key="2">
    <source>
        <dbReference type="SAM" id="MobiDB-lite"/>
    </source>
</evidence>
<dbReference type="InterPro" id="IPR016132">
    <property type="entry name" value="Phyto_chromo_attachment"/>
</dbReference>